<comment type="similarity">
    <text evidence="2">Belongs to the bacterial solute-binding protein SsuA/TauA family.</text>
</comment>
<evidence type="ECO:0000313" key="6">
    <source>
        <dbReference type="EMBL" id="KAA0979233.1"/>
    </source>
</evidence>
<evidence type="ECO:0000256" key="2">
    <source>
        <dbReference type="ARBA" id="ARBA00010742"/>
    </source>
</evidence>
<gene>
    <name evidence="6" type="ORF">FQ154_02010</name>
</gene>
<feature type="chain" id="PRO_5038874038" evidence="4">
    <location>
        <begin position="22"/>
        <end position="332"/>
    </location>
</feature>
<reference evidence="6 7" key="1">
    <citation type="submission" date="2019-07" db="EMBL/GenBank/DDBJ databases">
        <title>Analysis of the biochemical properties, biological activity and biotechnological potential of siderophores and biosurfactants produced by Antarctic psychrotolerant bacteria.</title>
        <authorList>
            <person name="Styczynski M."/>
            <person name="Krucon T."/>
            <person name="Decewicz P."/>
            <person name="Dziewit L."/>
        </authorList>
    </citation>
    <scope>NUCLEOTIDE SEQUENCE [LARGE SCALE GENOMIC DNA]</scope>
    <source>
        <strain evidence="6 7">ANT_H27</strain>
    </source>
</reference>
<evidence type="ECO:0000313" key="7">
    <source>
        <dbReference type="Proteomes" id="UP000323856"/>
    </source>
</evidence>
<feature type="domain" description="SsuA/THI5-like" evidence="5">
    <location>
        <begin position="57"/>
        <end position="274"/>
    </location>
</feature>
<comment type="caution">
    <text evidence="6">The sequence shown here is derived from an EMBL/GenBank/DDBJ whole genome shotgun (WGS) entry which is preliminary data.</text>
</comment>
<evidence type="ECO:0000256" key="1">
    <source>
        <dbReference type="ARBA" id="ARBA00004418"/>
    </source>
</evidence>
<organism evidence="6 7">
    <name type="scientific">Paeniglutamicibacter gangotriensis</name>
    <dbReference type="NCBI Taxonomy" id="254787"/>
    <lineage>
        <taxon>Bacteria</taxon>
        <taxon>Bacillati</taxon>
        <taxon>Actinomycetota</taxon>
        <taxon>Actinomycetes</taxon>
        <taxon>Micrococcales</taxon>
        <taxon>Micrococcaceae</taxon>
        <taxon>Paeniglutamicibacter</taxon>
    </lineage>
</organism>
<dbReference type="PROSITE" id="PS51257">
    <property type="entry name" value="PROKAR_LIPOPROTEIN"/>
    <property type="match status" value="1"/>
</dbReference>
<dbReference type="OrthoDB" id="5174711at2"/>
<protein>
    <submittedName>
        <fullName evidence="6">PhnD/SsuA/transferrin family substrate-binding protein</fullName>
    </submittedName>
</protein>
<sequence length="332" mass="34864">MKKIKGALALLAVLSLAGCGAGSPSSGTAESSPEGTSGSGAATALEKVEVGVIPIVDVAPIYLGVKEGIFEKEGLDVKLTLAQGGAAIVPAIMSEQMDFGFSNVTSMIVARSKSLPLKMVAPGGSSTGDTKADFASVMTKPDSGIKEIKDLVGKKVAVNTLNNISDSTISEAVKLAGGDYKKVHFVEMGFPDMTAQLAAGNVDAMAAVEPFVTISEADGNVPIFSNYAEPVDDLTVAVYFTSDDYIKKNPETAAKFARAMTESQKFADENPEKAKAVLPDYTSLEPEVIEKLTMPRYYTEVNEASIEKIAEISLDRGLIEKIPDLTALLPSK</sequence>
<name>A0A5B0EKC2_9MICC</name>
<dbReference type="Gene3D" id="3.40.190.10">
    <property type="entry name" value="Periplasmic binding protein-like II"/>
    <property type="match status" value="2"/>
</dbReference>
<feature type="signal peptide" evidence="4">
    <location>
        <begin position="1"/>
        <end position="21"/>
    </location>
</feature>
<dbReference type="Proteomes" id="UP000323856">
    <property type="component" value="Unassembled WGS sequence"/>
</dbReference>
<accession>A0A5B0EKC2</accession>
<comment type="subcellular location">
    <subcellularLocation>
        <location evidence="1">Periplasm</location>
    </subcellularLocation>
</comment>
<dbReference type="EMBL" id="VOBL01000002">
    <property type="protein sequence ID" value="KAA0979233.1"/>
    <property type="molecule type" value="Genomic_DNA"/>
</dbReference>
<dbReference type="PANTHER" id="PTHR30024">
    <property type="entry name" value="ALIPHATIC SULFONATES-BINDING PROTEIN-RELATED"/>
    <property type="match status" value="1"/>
</dbReference>
<dbReference type="Pfam" id="PF09084">
    <property type="entry name" value="NMT1"/>
    <property type="match status" value="1"/>
</dbReference>
<keyword evidence="3 4" id="KW-0732">Signal</keyword>
<dbReference type="SUPFAM" id="SSF53850">
    <property type="entry name" value="Periplasmic binding protein-like II"/>
    <property type="match status" value="1"/>
</dbReference>
<evidence type="ECO:0000256" key="4">
    <source>
        <dbReference type="SAM" id="SignalP"/>
    </source>
</evidence>
<evidence type="ECO:0000256" key="3">
    <source>
        <dbReference type="ARBA" id="ARBA00022729"/>
    </source>
</evidence>
<dbReference type="InterPro" id="IPR015168">
    <property type="entry name" value="SsuA/THI5"/>
</dbReference>
<dbReference type="GO" id="GO:0042597">
    <property type="term" value="C:periplasmic space"/>
    <property type="evidence" value="ECO:0007669"/>
    <property type="project" value="UniProtKB-SubCell"/>
</dbReference>
<dbReference type="AlphaFoldDB" id="A0A5B0EKC2"/>
<dbReference type="RefSeq" id="WP_149618507.1">
    <property type="nucleotide sequence ID" value="NZ_VOBL01000002.1"/>
</dbReference>
<evidence type="ECO:0000259" key="5">
    <source>
        <dbReference type="Pfam" id="PF09084"/>
    </source>
</evidence>
<proteinExistence type="inferred from homology"/>
<dbReference type="PANTHER" id="PTHR30024:SF47">
    <property type="entry name" value="TAURINE-BINDING PERIPLASMIC PROTEIN"/>
    <property type="match status" value="1"/>
</dbReference>